<dbReference type="InterPro" id="IPR015287">
    <property type="entry name" value="Colicin_D_immunity_dom"/>
</dbReference>
<evidence type="ECO:0000259" key="1">
    <source>
        <dbReference type="Pfam" id="PF09204"/>
    </source>
</evidence>
<dbReference type="Proteomes" id="UP001185755">
    <property type="component" value="Unassembled WGS sequence"/>
</dbReference>
<gene>
    <name evidence="2" type="ORF">R3P96_20995</name>
</gene>
<feature type="domain" description="Colicin D immunity protein" evidence="1">
    <location>
        <begin position="14"/>
        <end position="94"/>
    </location>
</feature>
<name>A0ABU4BI16_9NOCA</name>
<evidence type="ECO:0000313" key="2">
    <source>
        <dbReference type="EMBL" id="MDV6263823.1"/>
    </source>
</evidence>
<evidence type="ECO:0000313" key="3">
    <source>
        <dbReference type="Proteomes" id="UP001185755"/>
    </source>
</evidence>
<dbReference type="EMBL" id="JAWLJX010000008">
    <property type="protein sequence ID" value="MDV6263823.1"/>
    <property type="molecule type" value="Genomic_DNA"/>
</dbReference>
<dbReference type="Pfam" id="PF09204">
    <property type="entry name" value="Colicin_immun"/>
    <property type="match status" value="1"/>
</dbReference>
<comment type="caution">
    <text evidence="2">The sequence shown here is derived from an EMBL/GenBank/DDBJ whole genome shotgun (WGS) entry which is preliminary data.</text>
</comment>
<keyword evidence="3" id="KW-1185">Reference proteome</keyword>
<accession>A0ABU4BI16</accession>
<reference evidence="2 3" key="1">
    <citation type="submission" date="2023-10" db="EMBL/GenBank/DDBJ databases">
        <title>Development of a sustainable strategy for remediation of hydrocarbon-contaminated territories based on the waste exchange concept.</title>
        <authorList>
            <person name="Krivoruchko A."/>
        </authorList>
    </citation>
    <scope>NUCLEOTIDE SEQUENCE [LARGE SCALE GENOMIC DNA]</scope>
    <source>
        <strain evidence="2 3">IEGM 1323</strain>
    </source>
</reference>
<organism evidence="2 3">
    <name type="scientific">Rhodococcoides yunnanense</name>
    <dbReference type="NCBI Taxonomy" id="278209"/>
    <lineage>
        <taxon>Bacteria</taxon>
        <taxon>Bacillati</taxon>
        <taxon>Actinomycetota</taxon>
        <taxon>Actinomycetes</taxon>
        <taxon>Mycobacteriales</taxon>
        <taxon>Nocardiaceae</taxon>
        <taxon>Rhodococcoides</taxon>
    </lineage>
</organism>
<proteinExistence type="predicted"/>
<protein>
    <submittedName>
        <fullName evidence="2">Colicin immunity domain-containing protein</fullName>
    </submittedName>
</protein>
<dbReference type="RefSeq" id="WP_283276460.1">
    <property type="nucleotide sequence ID" value="NZ_JAWLJX010000008.1"/>
</dbReference>
<dbReference type="Gene3D" id="1.20.120.650">
    <property type="entry name" value="Colicin D"/>
    <property type="match status" value="1"/>
</dbReference>
<sequence>MAEHKRSVEVMLSQYRELIERFVKEKISADDFEEEYIRTFTNDKSQVPGSEFIVLEKLFFDVDDYVSDPVLRDSPEDLSGEQLRERAAATYSKLFGLD</sequence>
<dbReference type="InterPro" id="IPR036471">
    <property type="entry name" value="Colicin_D_sf"/>
</dbReference>